<organism evidence="1 2">
    <name type="scientific">Aspergillus melleus</name>
    <dbReference type="NCBI Taxonomy" id="138277"/>
    <lineage>
        <taxon>Eukaryota</taxon>
        <taxon>Fungi</taxon>
        <taxon>Dikarya</taxon>
        <taxon>Ascomycota</taxon>
        <taxon>Pezizomycotina</taxon>
        <taxon>Eurotiomycetes</taxon>
        <taxon>Eurotiomycetidae</taxon>
        <taxon>Eurotiales</taxon>
        <taxon>Aspergillaceae</taxon>
        <taxon>Aspergillus</taxon>
        <taxon>Aspergillus subgen. Circumdati</taxon>
    </lineage>
</organism>
<dbReference type="EMBL" id="JAOPJF010000034">
    <property type="protein sequence ID" value="KAK1144017.1"/>
    <property type="molecule type" value="Genomic_DNA"/>
</dbReference>
<comment type="caution">
    <text evidence="1">The sequence shown here is derived from an EMBL/GenBank/DDBJ whole genome shotgun (WGS) entry which is preliminary data.</text>
</comment>
<name>A0ACC3B1B4_9EURO</name>
<dbReference type="Proteomes" id="UP001177260">
    <property type="component" value="Unassembled WGS sequence"/>
</dbReference>
<sequence>MPAAIYSIVKLVPQPDKFDQVVEAFRTLVQYIETQESGTQIYFAVQPNGSKELVFVEKYKDEESLKAHASSPAFKQFSKTIGGLLAQKPDIRTAGLVGGFEGRTKL</sequence>
<evidence type="ECO:0000313" key="1">
    <source>
        <dbReference type="EMBL" id="KAK1144017.1"/>
    </source>
</evidence>
<proteinExistence type="predicted"/>
<gene>
    <name evidence="1" type="ORF">N8T08_005926</name>
</gene>
<accession>A0ACC3B1B4</accession>
<evidence type="ECO:0000313" key="2">
    <source>
        <dbReference type="Proteomes" id="UP001177260"/>
    </source>
</evidence>
<reference evidence="1 2" key="1">
    <citation type="journal article" date="2023" name="ACS Omega">
        <title>Identification of the Neoaspergillic Acid Biosynthesis Gene Cluster by Establishing an In Vitro CRISPR-Ribonucleoprotein Genetic System in Aspergillus melleus.</title>
        <authorList>
            <person name="Yuan B."/>
            <person name="Grau M.F."/>
            <person name="Murata R.M."/>
            <person name="Torok T."/>
            <person name="Venkateswaran K."/>
            <person name="Stajich J.E."/>
            <person name="Wang C.C.C."/>
        </authorList>
    </citation>
    <scope>NUCLEOTIDE SEQUENCE [LARGE SCALE GENOMIC DNA]</scope>
    <source>
        <strain evidence="1 2">IMV 1140</strain>
    </source>
</reference>
<protein>
    <submittedName>
        <fullName evidence="1">Uncharacterized protein</fullName>
    </submittedName>
</protein>
<keyword evidence="2" id="KW-1185">Reference proteome</keyword>